<evidence type="ECO:0000256" key="2">
    <source>
        <dbReference type="ARBA" id="ARBA00004487"/>
    </source>
</evidence>
<keyword evidence="5 11" id="KW-0802">TPR repeat</keyword>
<dbReference type="Pfam" id="PF04969">
    <property type="entry name" value="CS"/>
    <property type="match status" value="1"/>
</dbReference>
<proteinExistence type="predicted"/>
<gene>
    <name evidence="13" type="ORF">PYX00_008105</name>
</gene>
<evidence type="ECO:0000256" key="3">
    <source>
        <dbReference type="ARBA" id="ARBA00022490"/>
    </source>
</evidence>
<dbReference type="GO" id="GO:0007399">
    <property type="term" value="P:nervous system development"/>
    <property type="evidence" value="ECO:0007669"/>
    <property type="project" value="UniProtKB-KW"/>
</dbReference>
<dbReference type="GO" id="GO:0043005">
    <property type="term" value="C:neuron projection"/>
    <property type="evidence" value="ECO:0007669"/>
    <property type="project" value="UniProtKB-SubCell"/>
</dbReference>
<dbReference type="GO" id="GO:0003341">
    <property type="term" value="P:cilium movement"/>
    <property type="evidence" value="ECO:0007669"/>
    <property type="project" value="InterPro"/>
</dbReference>
<dbReference type="PROSITE" id="PS50005">
    <property type="entry name" value="TPR"/>
    <property type="match status" value="1"/>
</dbReference>
<evidence type="ECO:0000256" key="7">
    <source>
        <dbReference type="ARBA" id="ARBA00023242"/>
    </source>
</evidence>
<evidence type="ECO:0000256" key="10">
    <source>
        <dbReference type="ARBA" id="ARBA00024430"/>
    </source>
</evidence>
<evidence type="ECO:0000256" key="4">
    <source>
        <dbReference type="ARBA" id="ARBA00022737"/>
    </source>
</evidence>
<keyword evidence="4" id="KW-0677">Repeat</keyword>
<dbReference type="InterPro" id="IPR008978">
    <property type="entry name" value="HSP20-like_chaperone"/>
</dbReference>
<keyword evidence="3" id="KW-0963">Cytoplasm</keyword>
<dbReference type="Gene3D" id="1.25.40.10">
    <property type="entry name" value="Tetratricopeptide repeat domain"/>
    <property type="match status" value="1"/>
</dbReference>
<feature type="repeat" description="TPR" evidence="11">
    <location>
        <begin position="366"/>
        <end position="399"/>
    </location>
</feature>
<accession>A0AAW2HMJ7</accession>
<dbReference type="InterPro" id="IPR037894">
    <property type="entry name" value="CS_DYX1C1"/>
</dbReference>
<name>A0AAW2HMJ7_9NEOP</name>
<dbReference type="InterPro" id="IPR052004">
    <property type="entry name" value="Dynein_assembly_factor_4"/>
</dbReference>
<sequence>MPLIVRDYKWKQTEDTVTIQIPLKGVPSSNVDIFTSDNYIKANFPPFLCEVFLHSTIDESNSKCTLSDDEIVFELQKTIPQIWESLTADISKMEMLEKRKEIFDKHHQKTEQERKAKKEKMTGLRRFAVQQQIERDSITRRTIDDRRNEERAKAMNELEQWKTNEMEQILIKARTETGENTDCGKEIFVDDSHAFSIRNPEESSECTRDKPLVEKNCEKMREKESSTNIFPIPLPRTPGTVTIHFTHRDFPTPSRESQAPQEEEWLKKQVEARRATGFVAEDLRPEECNPSWLKEKGDSFYKTGNYLGAVSAYSHAIKLGSKMASLYSNRAAAHLGLGNFHKALDDCSQALELMTPRVAANLEGRAKCHARRGAILCRLGLPEAGLADFEEALKLKPNDETLLADIEHAKILIKNKPEEEEEKFDGIQIVPS</sequence>
<feature type="domain" description="CS" evidence="12">
    <location>
        <begin position="3"/>
        <end position="87"/>
    </location>
</feature>
<comment type="caution">
    <text evidence="13">The sequence shown here is derived from an EMBL/GenBank/DDBJ whole genome shotgun (WGS) entry which is preliminary data.</text>
</comment>
<protein>
    <recommendedName>
        <fullName evidence="10">Dynein axonemal assembly factor 4</fullName>
    </recommendedName>
</protein>
<evidence type="ECO:0000256" key="11">
    <source>
        <dbReference type="PROSITE-ProRule" id="PRU00339"/>
    </source>
</evidence>
<organism evidence="13">
    <name type="scientific">Menopon gallinae</name>
    <name type="common">poultry shaft louse</name>
    <dbReference type="NCBI Taxonomy" id="328185"/>
    <lineage>
        <taxon>Eukaryota</taxon>
        <taxon>Metazoa</taxon>
        <taxon>Ecdysozoa</taxon>
        <taxon>Arthropoda</taxon>
        <taxon>Hexapoda</taxon>
        <taxon>Insecta</taxon>
        <taxon>Pterygota</taxon>
        <taxon>Neoptera</taxon>
        <taxon>Paraneoptera</taxon>
        <taxon>Psocodea</taxon>
        <taxon>Troctomorpha</taxon>
        <taxon>Phthiraptera</taxon>
        <taxon>Amblycera</taxon>
        <taxon>Menoponidae</taxon>
        <taxon>Menopon</taxon>
    </lineage>
</organism>
<evidence type="ECO:0000259" key="12">
    <source>
        <dbReference type="PROSITE" id="PS51203"/>
    </source>
</evidence>
<keyword evidence="8" id="KW-0966">Cell projection</keyword>
<evidence type="ECO:0000256" key="1">
    <source>
        <dbReference type="ARBA" id="ARBA00004123"/>
    </source>
</evidence>
<dbReference type="PROSITE" id="PS51203">
    <property type="entry name" value="CS"/>
    <property type="match status" value="1"/>
</dbReference>
<reference evidence="13" key="1">
    <citation type="journal article" date="2024" name="Gigascience">
        <title>Chromosome-level genome of the poultry shaft louse Menopon gallinae provides insight into the host-switching and adaptive evolution of parasitic lice.</title>
        <authorList>
            <person name="Xu Y."/>
            <person name="Ma L."/>
            <person name="Liu S."/>
            <person name="Liang Y."/>
            <person name="Liu Q."/>
            <person name="He Z."/>
            <person name="Tian L."/>
            <person name="Duan Y."/>
            <person name="Cai W."/>
            <person name="Li H."/>
            <person name="Song F."/>
        </authorList>
    </citation>
    <scope>NUCLEOTIDE SEQUENCE</scope>
    <source>
        <strain evidence="13">Cailab_2023a</strain>
    </source>
</reference>
<dbReference type="GO" id="GO:0005634">
    <property type="term" value="C:nucleus"/>
    <property type="evidence" value="ECO:0007669"/>
    <property type="project" value="UniProtKB-SubCell"/>
</dbReference>
<dbReference type="PANTHER" id="PTHR46492:SF1">
    <property type="entry name" value="DYNEIN AXONEMAL ASSEMBLY FACTOR 4"/>
    <property type="match status" value="1"/>
</dbReference>
<dbReference type="GO" id="GO:0036158">
    <property type="term" value="P:outer dynein arm assembly"/>
    <property type="evidence" value="ECO:0007669"/>
    <property type="project" value="TreeGrafter"/>
</dbReference>
<dbReference type="SMART" id="SM00028">
    <property type="entry name" value="TPR"/>
    <property type="match status" value="3"/>
</dbReference>
<dbReference type="InterPro" id="IPR019734">
    <property type="entry name" value="TPR_rpt"/>
</dbReference>
<evidence type="ECO:0000256" key="6">
    <source>
        <dbReference type="ARBA" id="ARBA00022902"/>
    </source>
</evidence>
<evidence type="ECO:0000313" key="13">
    <source>
        <dbReference type="EMBL" id="KAL0270817.1"/>
    </source>
</evidence>
<dbReference type="SUPFAM" id="SSF48452">
    <property type="entry name" value="TPR-like"/>
    <property type="match status" value="1"/>
</dbReference>
<dbReference type="Gene3D" id="2.60.40.790">
    <property type="match status" value="1"/>
</dbReference>
<evidence type="ECO:0000256" key="8">
    <source>
        <dbReference type="ARBA" id="ARBA00023273"/>
    </source>
</evidence>
<evidence type="ECO:0000256" key="9">
    <source>
        <dbReference type="ARBA" id="ARBA00024190"/>
    </source>
</evidence>
<keyword evidence="6" id="KW-0524">Neurogenesis</keyword>
<dbReference type="PANTHER" id="PTHR46492">
    <property type="entry name" value="DYNEIN ASSEMBLY FACTOR 4, AXONEMAL"/>
    <property type="match status" value="1"/>
</dbReference>
<dbReference type="FunFam" id="2.60.40.790:FF:000015">
    <property type="entry name" value="dynein assembly factor 4, axonemal isoform X1"/>
    <property type="match status" value="1"/>
</dbReference>
<dbReference type="InterPro" id="IPR011990">
    <property type="entry name" value="TPR-like_helical_dom_sf"/>
</dbReference>
<keyword evidence="7" id="KW-0539">Nucleus</keyword>
<dbReference type="GO" id="GO:0036159">
    <property type="term" value="P:inner dynein arm assembly"/>
    <property type="evidence" value="ECO:0007669"/>
    <property type="project" value="TreeGrafter"/>
</dbReference>
<dbReference type="AlphaFoldDB" id="A0AAW2HMJ7"/>
<dbReference type="GO" id="GO:0120293">
    <property type="term" value="C:dynein axonemal particle"/>
    <property type="evidence" value="ECO:0007669"/>
    <property type="project" value="UniProtKB-SubCell"/>
</dbReference>
<evidence type="ECO:0000256" key="5">
    <source>
        <dbReference type="ARBA" id="ARBA00022803"/>
    </source>
</evidence>
<dbReference type="InterPro" id="IPR007052">
    <property type="entry name" value="CS_dom"/>
</dbReference>
<dbReference type="EMBL" id="JARGDH010000004">
    <property type="protein sequence ID" value="KAL0270817.1"/>
    <property type="molecule type" value="Genomic_DNA"/>
</dbReference>
<comment type="subcellular location">
    <subcellularLocation>
        <location evidence="2">Cell projection</location>
        <location evidence="2">Neuron projection</location>
    </subcellularLocation>
    <subcellularLocation>
        <location evidence="9">Dynein axonemal particle</location>
    </subcellularLocation>
    <subcellularLocation>
        <location evidence="1">Nucleus</location>
    </subcellularLocation>
</comment>
<dbReference type="CDD" id="cd06469">
    <property type="entry name" value="p23_DYX1C1_like"/>
    <property type="match status" value="1"/>
</dbReference>
<dbReference type="SUPFAM" id="SSF49764">
    <property type="entry name" value="HSP20-like chaperones"/>
    <property type="match status" value="1"/>
</dbReference>